<name>A0A1H0EDI1_9BACI</name>
<evidence type="ECO:0000313" key="2">
    <source>
        <dbReference type="Proteomes" id="UP000199334"/>
    </source>
</evidence>
<gene>
    <name evidence="1" type="ORF">SAMN05216498_3108</name>
</gene>
<proteinExistence type="predicted"/>
<dbReference type="Proteomes" id="UP000199334">
    <property type="component" value="Unassembled WGS sequence"/>
</dbReference>
<reference evidence="1 2" key="1">
    <citation type="submission" date="2016-10" db="EMBL/GenBank/DDBJ databases">
        <authorList>
            <person name="de Groot N.N."/>
        </authorList>
    </citation>
    <scope>NUCLEOTIDE SEQUENCE [LARGE SCALE GENOMIC DNA]</scope>
    <source>
        <strain evidence="1 2">CGMCC 1.3442</strain>
    </source>
</reference>
<organism evidence="1 2">
    <name type="scientific">Tenuibacillus multivorans</name>
    <dbReference type="NCBI Taxonomy" id="237069"/>
    <lineage>
        <taxon>Bacteria</taxon>
        <taxon>Bacillati</taxon>
        <taxon>Bacillota</taxon>
        <taxon>Bacilli</taxon>
        <taxon>Bacillales</taxon>
        <taxon>Bacillaceae</taxon>
        <taxon>Tenuibacillus</taxon>
    </lineage>
</organism>
<dbReference type="EMBL" id="FNIG01000009">
    <property type="protein sequence ID" value="SDN80389.1"/>
    <property type="molecule type" value="Genomic_DNA"/>
</dbReference>
<keyword evidence="2" id="KW-1185">Reference proteome</keyword>
<sequence length="218" mass="25374">MFKWITEIDQPPFEFNNENGEFRLKRLDSTVELNEMSPVCQLFASFDVILDHDALTILPTPNDHALETILNEVVPHYLDVKQIFIDGKLKEINVRSLKKESKKIVEDLLSNNIYPVIPELYRTKNLNLPTEPRKLKHYLVKLELIDPLFIEETEKIHNFFKSSFFTESGSIKLQPTGWKLNEHLKESVTIRAFSTFAKQIVLVVNEEDMRVVGLDIYG</sequence>
<dbReference type="AlphaFoldDB" id="A0A1H0EDI1"/>
<evidence type="ECO:0000313" key="1">
    <source>
        <dbReference type="EMBL" id="SDN80389.1"/>
    </source>
</evidence>
<dbReference type="RefSeq" id="WP_245686884.1">
    <property type="nucleotide sequence ID" value="NZ_BJVZ01000009.1"/>
</dbReference>
<accession>A0A1H0EDI1</accession>
<protein>
    <submittedName>
        <fullName evidence="1">Uncharacterized protein</fullName>
    </submittedName>
</protein>